<keyword evidence="4" id="KW-1185">Reference proteome</keyword>
<name>A0A0V1A4B2_9BILA</name>
<comment type="caution">
    <text evidence="3">The sequence shown here is derived from an EMBL/GenBank/DDBJ whole genome shotgun (WGS) entry which is preliminary data.</text>
</comment>
<evidence type="ECO:0000256" key="1">
    <source>
        <dbReference type="SAM" id="MobiDB-lite"/>
    </source>
</evidence>
<sequence length="393" mass="44119">MLHCKFIGDYFFLFYFILYYHCICSGRNNADPVGVTWPRGGTRKSRVGKNNTRAPPARSLSRRLAALSRGQKGPLLRPDLSAFARQWRACPRGGGGQTKGHGSGHHDGIIKGLTKDQRTRTMDHIIGCRQGVGVTWPRGGTRKSRVGKNNTRAPPARSLSRRLAALSRGQKGPCCAPIYRRSRDNGERALEAAAVRPKGMEVVIMTIGAGDSERSRGERAAYWWFSSGRPRARRPWPYIYGEKTRRGYIYLYIRVCVSVARQLYKRTSWLRAVGFEYVYWLSVLPVFRRVELRSVDEPSRSATEGRSSDGLVRTCEEGIRITLGYSYTSSVQSQRVALAESENQKTSAKEIAINKSFWTLIAAQAVEDTPDPPLIIQSTYPVAGRTNVWSIRT</sequence>
<reference evidence="3 4" key="1">
    <citation type="submission" date="2015-01" db="EMBL/GenBank/DDBJ databases">
        <title>Evolution of Trichinella species and genotypes.</title>
        <authorList>
            <person name="Korhonen P.K."/>
            <person name="Edoardo P."/>
            <person name="Giuseppe L.R."/>
            <person name="Gasser R.B."/>
        </authorList>
    </citation>
    <scope>NUCLEOTIDE SEQUENCE [LARGE SCALE GENOMIC DNA]</scope>
    <source>
        <strain evidence="3">ISS2496</strain>
    </source>
</reference>
<evidence type="ECO:0000256" key="2">
    <source>
        <dbReference type="SAM" id="SignalP"/>
    </source>
</evidence>
<dbReference type="Proteomes" id="UP000054783">
    <property type="component" value="Unassembled WGS sequence"/>
</dbReference>
<evidence type="ECO:0000313" key="3">
    <source>
        <dbReference type="EMBL" id="KRY19687.1"/>
    </source>
</evidence>
<feature type="chain" id="PRO_5006874363" evidence="2">
    <location>
        <begin position="31"/>
        <end position="393"/>
    </location>
</feature>
<accession>A0A0V1A4B2</accession>
<dbReference type="EMBL" id="JYDQ01000033">
    <property type="protein sequence ID" value="KRY19687.1"/>
    <property type="molecule type" value="Genomic_DNA"/>
</dbReference>
<gene>
    <name evidence="3" type="ORF">T12_6188</name>
</gene>
<proteinExistence type="predicted"/>
<feature type="region of interest" description="Disordered" evidence="1">
    <location>
        <begin position="134"/>
        <end position="157"/>
    </location>
</feature>
<dbReference type="AlphaFoldDB" id="A0A0V1A4B2"/>
<evidence type="ECO:0000313" key="4">
    <source>
        <dbReference type="Proteomes" id="UP000054783"/>
    </source>
</evidence>
<keyword evidence="2" id="KW-0732">Signal</keyword>
<organism evidence="3 4">
    <name type="scientific">Trichinella patagoniensis</name>
    <dbReference type="NCBI Taxonomy" id="990121"/>
    <lineage>
        <taxon>Eukaryota</taxon>
        <taxon>Metazoa</taxon>
        <taxon>Ecdysozoa</taxon>
        <taxon>Nematoda</taxon>
        <taxon>Enoplea</taxon>
        <taxon>Dorylaimia</taxon>
        <taxon>Trichinellida</taxon>
        <taxon>Trichinellidae</taxon>
        <taxon>Trichinella</taxon>
    </lineage>
</organism>
<dbReference type="OrthoDB" id="10325973at2759"/>
<feature type="signal peptide" evidence="2">
    <location>
        <begin position="1"/>
        <end position="30"/>
    </location>
</feature>
<protein>
    <submittedName>
        <fullName evidence="3">Uncharacterized protein</fullName>
    </submittedName>
</protein>